<dbReference type="GO" id="GO:0080008">
    <property type="term" value="C:Cul4-RING E3 ubiquitin ligase complex"/>
    <property type="evidence" value="ECO:0007669"/>
    <property type="project" value="TreeGrafter"/>
</dbReference>
<accession>A0A182IDQ0</accession>
<feature type="region of interest" description="Disordered" evidence="3">
    <location>
        <begin position="643"/>
        <end position="679"/>
    </location>
</feature>
<dbReference type="InterPro" id="IPR015943">
    <property type="entry name" value="WD40/YVTN_repeat-like_dom_sf"/>
</dbReference>
<dbReference type="SUPFAM" id="SSF50978">
    <property type="entry name" value="WD40 repeat-like"/>
    <property type="match status" value="1"/>
</dbReference>
<keyword evidence="2" id="KW-0677">Repeat</keyword>
<dbReference type="VEuPathDB" id="VectorBase:AARA21_008757"/>
<sequence length="679" mass="74532">MPHRGKQTLFRDLLDGPRTEPARYRSRLQRDAKNSLSQLQRLERWKEIKAHSGCVNTLSWSTDGQLLLSGSDDQYIAISNPFTGQQQRTKTRHRANIFSARFLPQSDNREVVSCAGDGTVLYSNLNQATGEETHASGHFGCHNTGTTYEVLTVPTEPRSFMSCGEDGTIRLYDLRRVSHCYKAHCRENILIAGPGAITAMALAPVSLHYIAAGNAAGCVRIYDRRYLAVKGANDTPSERHTAAVKVFTIPAFEDRTYRVTSLEYDRCEQQLLVNYSSDHLYLFDVANHEGVGEAGCRKPAARSVVIPGKVSTARQSEGQGGTGGNFLAGTMPVRRLRLRGDWSDTGPNARPAHELSSSMPLGQVRPQLQVTIMNRMADVMSRMLTDPRVRLTLSNSRRIRNLAQRDPPEDMADLLQQVQHQRQEPQPSTSGQQRVPSAGSVAPPRPAHSDDDDDDDEEIAQATQEREQAEADGKKPEEDSDGPSPSARGNKDDGTEDDTSSASTNFDYVKQKFIGHRNTRTLIKEATFWGDDFVMSGSDCGSIFAWDRYTGKNVMLVTADQHVVNCVRPHPTLPILASSGIDYDIKVWMPLAQESHFSEEVASKLMKRNAVMLEETRDIITVPASFMIRMLACMHTLRNRQDGAGGGGGADGGDAGGADADAGAANEHNADTESDASEG</sequence>
<dbReference type="InterPro" id="IPR045151">
    <property type="entry name" value="DCAF8"/>
</dbReference>
<dbReference type="EnsemblMetazoa" id="AARA011723-RA">
    <property type="protein sequence ID" value="AARA011723-PA"/>
    <property type="gene ID" value="AARA011723"/>
</dbReference>
<dbReference type="Pfam" id="PF00400">
    <property type="entry name" value="WD40"/>
    <property type="match status" value="2"/>
</dbReference>
<feature type="compositionally biased region" description="Low complexity" evidence="3">
    <location>
        <begin position="417"/>
        <end position="426"/>
    </location>
</feature>
<protein>
    <submittedName>
        <fullName evidence="4">Uncharacterized protein</fullName>
    </submittedName>
</protein>
<dbReference type="VEuPathDB" id="VectorBase:AARA011723"/>
<dbReference type="EMBL" id="APCN01004765">
    <property type="status" value="NOT_ANNOTATED_CDS"/>
    <property type="molecule type" value="Genomic_DNA"/>
</dbReference>
<feature type="region of interest" description="Disordered" evidence="3">
    <location>
        <begin position="417"/>
        <end position="503"/>
    </location>
</feature>
<evidence type="ECO:0000256" key="2">
    <source>
        <dbReference type="ARBA" id="ARBA00022737"/>
    </source>
</evidence>
<dbReference type="InterPro" id="IPR001680">
    <property type="entry name" value="WD40_rpt"/>
</dbReference>
<feature type="compositionally biased region" description="Gly residues" evidence="3">
    <location>
        <begin position="643"/>
        <end position="656"/>
    </location>
</feature>
<dbReference type="PANTHER" id="PTHR15574:SF39">
    <property type="entry name" value="DDB1- AND CUL4-ASSOCIATED FACTOR 6"/>
    <property type="match status" value="1"/>
</dbReference>
<dbReference type="InterPro" id="IPR036322">
    <property type="entry name" value="WD40_repeat_dom_sf"/>
</dbReference>
<dbReference type="RefSeq" id="XP_040173921.1">
    <property type="nucleotide sequence ID" value="XM_040317987.1"/>
</dbReference>
<dbReference type="KEGG" id="aara:120906375"/>
<evidence type="ECO:0000313" key="4">
    <source>
        <dbReference type="EnsemblMetazoa" id="AARA011723-PA"/>
    </source>
</evidence>
<dbReference type="Proteomes" id="UP000075840">
    <property type="component" value="Unassembled WGS sequence"/>
</dbReference>
<dbReference type="GO" id="GO:0045944">
    <property type="term" value="P:positive regulation of transcription by RNA polymerase II"/>
    <property type="evidence" value="ECO:0007669"/>
    <property type="project" value="TreeGrafter"/>
</dbReference>
<keyword evidence="1" id="KW-0853">WD repeat</keyword>
<evidence type="ECO:0000313" key="5">
    <source>
        <dbReference type="Proteomes" id="UP000075840"/>
    </source>
</evidence>
<evidence type="ECO:0000256" key="1">
    <source>
        <dbReference type="ARBA" id="ARBA00022574"/>
    </source>
</evidence>
<feature type="compositionally biased region" description="Basic and acidic residues" evidence="3">
    <location>
        <begin position="464"/>
        <end position="477"/>
    </location>
</feature>
<dbReference type="SMART" id="SM00320">
    <property type="entry name" value="WD40"/>
    <property type="match status" value="7"/>
</dbReference>
<keyword evidence="5" id="KW-1185">Reference proteome</keyword>
<proteinExistence type="predicted"/>
<evidence type="ECO:0000256" key="3">
    <source>
        <dbReference type="SAM" id="MobiDB-lite"/>
    </source>
</evidence>
<feature type="compositionally biased region" description="Acidic residues" evidence="3">
    <location>
        <begin position="450"/>
        <end position="459"/>
    </location>
</feature>
<name>A0A182IDQ0_ANOAR</name>
<dbReference type="AlphaFoldDB" id="A0A182IDQ0"/>
<feature type="region of interest" description="Disordered" evidence="3">
    <location>
        <begin position="341"/>
        <end position="362"/>
    </location>
</feature>
<dbReference type="PROSITE" id="PS50082">
    <property type="entry name" value="WD_REPEATS_2"/>
    <property type="match status" value="1"/>
</dbReference>
<dbReference type="GO" id="GO:0005737">
    <property type="term" value="C:cytoplasm"/>
    <property type="evidence" value="ECO:0007669"/>
    <property type="project" value="TreeGrafter"/>
</dbReference>
<organism evidence="4 5">
    <name type="scientific">Anopheles arabiensis</name>
    <name type="common">Mosquito</name>
    <dbReference type="NCBI Taxonomy" id="7173"/>
    <lineage>
        <taxon>Eukaryota</taxon>
        <taxon>Metazoa</taxon>
        <taxon>Ecdysozoa</taxon>
        <taxon>Arthropoda</taxon>
        <taxon>Hexapoda</taxon>
        <taxon>Insecta</taxon>
        <taxon>Pterygota</taxon>
        <taxon>Neoptera</taxon>
        <taxon>Endopterygota</taxon>
        <taxon>Diptera</taxon>
        <taxon>Nematocera</taxon>
        <taxon>Culicoidea</taxon>
        <taxon>Culicidae</taxon>
        <taxon>Anophelinae</taxon>
        <taxon>Anopheles</taxon>
    </lineage>
</organism>
<reference evidence="4" key="1">
    <citation type="submission" date="2022-08" db="UniProtKB">
        <authorList>
            <consortium name="EnsemblMetazoa"/>
        </authorList>
    </citation>
    <scope>IDENTIFICATION</scope>
    <source>
        <strain evidence="4">Dongola</strain>
    </source>
</reference>
<dbReference type="Gene3D" id="2.130.10.10">
    <property type="entry name" value="YVTN repeat-like/Quinoprotein amine dehydrogenase"/>
    <property type="match status" value="2"/>
</dbReference>
<dbReference type="PROSITE" id="PS50294">
    <property type="entry name" value="WD_REPEATS_REGION"/>
    <property type="match status" value="1"/>
</dbReference>
<dbReference type="PANTHER" id="PTHR15574">
    <property type="entry name" value="WD REPEAT DOMAIN-CONTAINING FAMILY"/>
    <property type="match status" value="1"/>
</dbReference>
<dbReference type="GeneID" id="120906375"/>